<keyword evidence="1 3" id="KW-0597">Phosphoprotein</keyword>
<dbReference type="InterPro" id="IPR011006">
    <property type="entry name" value="CheY-like_superfamily"/>
</dbReference>
<evidence type="ECO:0000313" key="5">
    <source>
        <dbReference type="EMBL" id="PSB57557.1"/>
    </source>
</evidence>
<organism evidence="5 6">
    <name type="scientific">Chamaesiphon polymorphus CCALA 037</name>
    <dbReference type="NCBI Taxonomy" id="2107692"/>
    <lineage>
        <taxon>Bacteria</taxon>
        <taxon>Bacillati</taxon>
        <taxon>Cyanobacteriota</taxon>
        <taxon>Cyanophyceae</taxon>
        <taxon>Gomontiellales</taxon>
        <taxon>Chamaesiphonaceae</taxon>
        <taxon>Chamaesiphon</taxon>
    </lineage>
</organism>
<dbReference type="InterPro" id="IPR050595">
    <property type="entry name" value="Bact_response_regulator"/>
</dbReference>
<dbReference type="GO" id="GO:0000160">
    <property type="term" value="P:phosphorelay signal transduction system"/>
    <property type="evidence" value="ECO:0007669"/>
    <property type="project" value="UniProtKB-KW"/>
</dbReference>
<evidence type="ECO:0000259" key="4">
    <source>
        <dbReference type="PROSITE" id="PS50110"/>
    </source>
</evidence>
<dbReference type="Proteomes" id="UP000238937">
    <property type="component" value="Unassembled WGS sequence"/>
</dbReference>
<feature type="domain" description="Response regulatory" evidence="4">
    <location>
        <begin position="7"/>
        <end position="123"/>
    </location>
</feature>
<dbReference type="PANTHER" id="PTHR44591:SF14">
    <property type="entry name" value="PROTEIN PILG"/>
    <property type="match status" value="1"/>
</dbReference>
<evidence type="ECO:0000313" key="6">
    <source>
        <dbReference type="Proteomes" id="UP000238937"/>
    </source>
</evidence>
<evidence type="ECO:0000256" key="3">
    <source>
        <dbReference type="PROSITE-ProRule" id="PRU00169"/>
    </source>
</evidence>
<evidence type="ECO:0000256" key="1">
    <source>
        <dbReference type="ARBA" id="ARBA00022553"/>
    </source>
</evidence>
<dbReference type="InterPro" id="IPR001789">
    <property type="entry name" value="Sig_transdc_resp-reg_receiver"/>
</dbReference>
<keyword evidence="6" id="KW-1185">Reference proteome</keyword>
<dbReference type="Gene3D" id="3.40.50.2300">
    <property type="match status" value="1"/>
</dbReference>
<evidence type="ECO:0000256" key="2">
    <source>
        <dbReference type="ARBA" id="ARBA00023012"/>
    </source>
</evidence>
<proteinExistence type="predicted"/>
<dbReference type="RefSeq" id="WP_106302510.1">
    <property type="nucleotide sequence ID" value="NZ_PVWO01000071.1"/>
</dbReference>
<accession>A0A2T1GII1</accession>
<sequence length="124" mass="13921">MATKMSTALIVDDMHTDLMILTSYLENLGWRVISAASGEEALSYLSNNKPDIVFLDVVLPGRSGFEICRTIKTQTETQKIPVVMCSTKNTDMDRFWGLKQGADLYLSKPVNRNDFIDVMQKLIG</sequence>
<dbReference type="OrthoDB" id="457440at2"/>
<name>A0A2T1GII1_9CYAN</name>
<dbReference type="EMBL" id="PVWO01000071">
    <property type="protein sequence ID" value="PSB57557.1"/>
    <property type="molecule type" value="Genomic_DNA"/>
</dbReference>
<dbReference type="SMART" id="SM00448">
    <property type="entry name" value="REC"/>
    <property type="match status" value="1"/>
</dbReference>
<dbReference type="Pfam" id="PF00072">
    <property type="entry name" value="Response_reg"/>
    <property type="match status" value="1"/>
</dbReference>
<dbReference type="PROSITE" id="PS50110">
    <property type="entry name" value="RESPONSE_REGULATORY"/>
    <property type="match status" value="1"/>
</dbReference>
<dbReference type="AlphaFoldDB" id="A0A2T1GII1"/>
<protein>
    <submittedName>
        <fullName evidence="5">Two-component system response regulator</fullName>
    </submittedName>
</protein>
<reference evidence="5 6" key="1">
    <citation type="submission" date="2018-03" db="EMBL/GenBank/DDBJ databases">
        <title>The ancient ancestry and fast evolution of plastids.</title>
        <authorList>
            <person name="Moore K.R."/>
            <person name="Magnabosco C."/>
            <person name="Momper L."/>
            <person name="Gold D.A."/>
            <person name="Bosak T."/>
            <person name="Fournier G.P."/>
        </authorList>
    </citation>
    <scope>NUCLEOTIDE SEQUENCE [LARGE SCALE GENOMIC DNA]</scope>
    <source>
        <strain evidence="5 6">CCALA 037</strain>
    </source>
</reference>
<gene>
    <name evidence="5" type="ORF">C7B77_07935</name>
</gene>
<keyword evidence="2" id="KW-0902">Two-component regulatory system</keyword>
<dbReference type="SUPFAM" id="SSF52172">
    <property type="entry name" value="CheY-like"/>
    <property type="match status" value="1"/>
</dbReference>
<dbReference type="PANTHER" id="PTHR44591">
    <property type="entry name" value="STRESS RESPONSE REGULATOR PROTEIN 1"/>
    <property type="match status" value="1"/>
</dbReference>
<feature type="modified residue" description="4-aspartylphosphate" evidence="3">
    <location>
        <position position="56"/>
    </location>
</feature>
<comment type="caution">
    <text evidence="5">The sequence shown here is derived from an EMBL/GenBank/DDBJ whole genome shotgun (WGS) entry which is preliminary data.</text>
</comment>